<accession>A0ABV1P453</accession>
<evidence type="ECO:0000259" key="1">
    <source>
        <dbReference type="Pfam" id="PF13480"/>
    </source>
</evidence>
<dbReference type="InterPro" id="IPR016181">
    <property type="entry name" value="Acyl_CoA_acyltransferase"/>
</dbReference>
<dbReference type="GO" id="GO:0016746">
    <property type="term" value="F:acyltransferase activity"/>
    <property type="evidence" value="ECO:0007669"/>
    <property type="project" value="UniProtKB-KW"/>
</dbReference>
<dbReference type="InterPro" id="IPR038740">
    <property type="entry name" value="BioF2-like_GNAT_dom"/>
</dbReference>
<feature type="domain" description="BioF2-like acetyltransferase" evidence="1">
    <location>
        <begin position="154"/>
        <end position="296"/>
    </location>
</feature>
<gene>
    <name evidence="2" type="ORF">V6R90_19855</name>
</gene>
<dbReference type="Pfam" id="PF13480">
    <property type="entry name" value="Acetyltransf_6"/>
    <property type="match status" value="1"/>
</dbReference>
<evidence type="ECO:0000313" key="3">
    <source>
        <dbReference type="Proteomes" id="UP001482520"/>
    </source>
</evidence>
<organism evidence="2 3">
    <name type="scientific">Nocardioides kribbensis</name>
    <dbReference type="NCBI Taxonomy" id="305517"/>
    <lineage>
        <taxon>Bacteria</taxon>
        <taxon>Bacillati</taxon>
        <taxon>Actinomycetota</taxon>
        <taxon>Actinomycetes</taxon>
        <taxon>Propionibacteriales</taxon>
        <taxon>Nocardioidaceae</taxon>
        <taxon>Nocardioides</taxon>
    </lineage>
</organism>
<keyword evidence="2" id="KW-0012">Acyltransferase</keyword>
<protein>
    <submittedName>
        <fullName evidence="2">GNAT family N-acetyltransferase</fullName>
        <ecNumber evidence="2">2.3.1.-</ecNumber>
    </submittedName>
</protein>
<name>A0ABV1P453_9ACTN</name>
<dbReference type="EMBL" id="JBEGDP010000045">
    <property type="protein sequence ID" value="MEQ7849538.1"/>
    <property type="molecule type" value="Genomic_DNA"/>
</dbReference>
<dbReference type="RefSeq" id="WP_349805762.1">
    <property type="nucleotide sequence ID" value="NZ_JBEGDP010000045.1"/>
</dbReference>
<comment type="caution">
    <text evidence="2">The sequence shown here is derived from an EMBL/GenBank/DDBJ whole genome shotgun (WGS) entry which is preliminary data.</text>
</comment>
<reference evidence="2 3" key="1">
    <citation type="submission" date="2024-02" db="EMBL/GenBank/DDBJ databases">
        <title>Full genome sequence of Nocardioides kribbensis.</title>
        <authorList>
            <person name="Poletto B.L."/>
            <person name="Silva G."/>
            <person name="Galante D."/>
            <person name="Campos K.R."/>
            <person name="Santos M.B.N."/>
            <person name="Sacchi C.T."/>
        </authorList>
    </citation>
    <scope>NUCLEOTIDE SEQUENCE [LARGE SCALE GENOMIC DNA]</scope>
    <source>
        <strain evidence="2 3">O4R</strain>
    </source>
</reference>
<dbReference type="EC" id="2.3.1.-" evidence="2"/>
<proteinExistence type="predicted"/>
<dbReference type="Gene3D" id="3.40.630.30">
    <property type="match status" value="1"/>
</dbReference>
<sequence>MPLTAGPSPAAWNRLAHDAGNLFATHTWASCWWDFYGDGAQADVLCDDLADPTVVLPLVVTGRVVRQARFIGHGPADQLGPVCAPEHRPRAQALLREALEGGRVRADVVLLQDMPLDEPWWQPLGGRQVSSEVSPVVDLVEHDDWESFLASRSRNLRAQMRRKTAKLEDAHDVTYRLATAETIEADLATLFDLHARRWEGESPLLDERQGGFTAAFARAALAQGWLRLWFLEIAGRPVATALVFEFAGASYCYQLGRDPDHDHESVGFVLMVRIIRAALESGLREFRFLRGDEGYKGRFATREPMIESIAHARTARGRVAVRAALVRRHHREVAAEERAAVSEPAAAR</sequence>
<evidence type="ECO:0000313" key="2">
    <source>
        <dbReference type="EMBL" id="MEQ7849538.1"/>
    </source>
</evidence>
<keyword evidence="2" id="KW-0808">Transferase</keyword>
<dbReference type="Proteomes" id="UP001482520">
    <property type="component" value="Unassembled WGS sequence"/>
</dbReference>
<dbReference type="SUPFAM" id="SSF55729">
    <property type="entry name" value="Acyl-CoA N-acyltransferases (Nat)"/>
    <property type="match status" value="1"/>
</dbReference>
<keyword evidence="3" id="KW-1185">Reference proteome</keyword>